<name>A0A2U9T888_9GAMM</name>
<evidence type="ECO:0000313" key="3">
    <source>
        <dbReference type="Proteomes" id="UP000249447"/>
    </source>
</evidence>
<dbReference type="RefSeq" id="WP_111266867.1">
    <property type="nucleotide sequence ID" value="NZ_CP029843.1"/>
</dbReference>
<dbReference type="InterPro" id="IPR012312">
    <property type="entry name" value="Hemerythrin-like"/>
</dbReference>
<dbReference type="Gene3D" id="1.20.120.1370">
    <property type="entry name" value="Regulator of RNA polymerase sigma(70) subunit, domain 4"/>
    <property type="match status" value="1"/>
</dbReference>
<dbReference type="AlphaFoldDB" id="A0A2U9T888"/>
<dbReference type="Proteomes" id="UP000249447">
    <property type="component" value="Chromosome"/>
</dbReference>
<keyword evidence="3" id="KW-1185">Reference proteome</keyword>
<reference evidence="2 3" key="1">
    <citation type="submission" date="2018-05" db="EMBL/GenBank/DDBJ databases">
        <title>The complete genome of Lysobacter maris HZ9B, a marine bacterium antagonistic against terrestrial plant pathogens.</title>
        <authorList>
            <person name="Zhang X.-Q."/>
        </authorList>
    </citation>
    <scope>NUCLEOTIDE SEQUENCE [LARGE SCALE GENOMIC DNA]</scope>
    <source>
        <strain evidence="2 3">HZ9B</strain>
    </source>
</reference>
<feature type="domain" description="Hemerythrin-like" evidence="1">
    <location>
        <begin position="34"/>
        <end position="163"/>
    </location>
</feature>
<dbReference type="KEGG" id="lmb:C9I47_2099"/>
<evidence type="ECO:0000313" key="2">
    <source>
        <dbReference type="EMBL" id="AWV07782.1"/>
    </source>
</evidence>
<dbReference type="EMBL" id="CP029843">
    <property type="protein sequence ID" value="AWV07782.1"/>
    <property type="molecule type" value="Genomic_DNA"/>
</dbReference>
<sequence>MGFFDRLFGKKESQPAPVATHHAGTPRGISYDPTLIERLKGDHEDLVALYQRIGTLLEAGQFGDIRSELVNFKTRFEAHILTENVRFYVYLEQNLPDAHDMELMRDFRREMNTIARGVVDFVKKYQFAAFDATVREQFVNDYGAVGALLAQRIEREESNLYPLYQSA</sequence>
<proteinExistence type="predicted"/>
<evidence type="ECO:0000259" key="1">
    <source>
        <dbReference type="Pfam" id="PF01814"/>
    </source>
</evidence>
<protein>
    <recommendedName>
        <fullName evidence="1">Hemerythrin-like domain-containing protein</fullName>
    </recommendedName>
</protein>
<dbReference type="OrthoDB" id="8526133at2"/>
<organism evidence="2 3">
    <name type="scientific">Marilutibacter maris</name>
    <dbReference type="NCBI Taxonomy" id="1605891"/>
    <lineage>
        <taxon>Bacteria</taxon>
        <taxon>Pseudomonadati</taxon>
        <taxon>Pseudomonadota</taxon>
        <taxon>Gammaproteobacteria</taxon>
        <taxon>Lysobacterales</taxon>
        <taxon>Lysobacteraceae</taxon>
        <taxon>Marilutibacter</taxon>
    </lineage>
</organism>
<dbReference type="Pfam" id="PF01814">
    <property type="entry name" value="Hemerythrin"/>
    <property type="match status" value="1"/>
</dbReference>
<gene>
    <name evidence="2" type="ORF">C9I47_2099</name>
</gene>
<accession>A0A2U9T888</accession>
<dbReference type="InterPro" id="IPR038309">
    <property type="entry name" value="Rsd/AlgQ_sf"/>
</dbReference>